<dbReference type="PANTHER" id="PTHR21301">
    <property type="entry name" value="REVERSE TRANSCRIPTASE"/>
    <property type="match status" value="1"/>
</dbReference>
<feature type="domain" description="Reverse transcriptase" evidence="1">
    <location>
        <begin position="168"/>
        <end position="431"/>
    </location>
</feature>
<dbReference type="PANTHER" id="PTHR21301:SF11">
    <property type="entry name" value="GIY-YIG DOMAIN-CONTAINING PROTEIN"/>
    <property type="match status" value="1"/>
</dbReference>
<dbReference type="STRING" id="70415.A0A5S6Q8G9"/>
<accession>A0A5S6Q8G9</accession>
<dbReference type="InterPro" id="IPR058912">
    <property type="entry name" value="HTH_animal"/>
</dbReference>
<evidence type="ECO:0000313" key="3">
    <source>
        <dbReference type="WBParaSite" id="TMUE_1000003252.1"/>
    </source>
</evidence>
<sequence length="688" mass="78806">MNGRFTDNSMRKAVVNLSSQPLSETQNAVLAKGLNFVPTPKEIPIFDIITSVEHCLTSVKPTKAAHIKGAMKNTLSHQRRSAAPNMTALERRALNVLRRNENIVITKADKGNVVVVLDKTSYKHKISLLLSNNIYKPLRCDPTERVRKTLSAILTDFSMETGDAQLQKIQHHIYYTSNTRCPLLYGLPKIHKNGVLLRPVVSSINSVTSKLCSYLNTILRPLTGHRSSYIKNSKDFCNEIGQLPTAPNDIMVSYDVKDLFTSIPMRHTLTVLEDLLVADSTLTQRTKLTPFHIIKLVSFCMQEGNYFRHQDKFFPQTNRAPMGSPHSPILAEIFMEHFEEKAFRTAHPSITPRFFKRYVDDIFSITKAGEEEHFLEHLNNMFPEYISLTIEKETDNKLPFLDALVIRSAEGFKTTVHRKPTHSDRYLDFSSHHHHSVMKVIINGMVDRAIAICDAEFLEKELQHITNTHRSNGYPGKLISSIIHRRMNMPQLLHPKEQQPIVVLPYYKGIGERIKRLRTTLNFRVFFKSSASLRNILRHDKAVVPMEERSGVVYRITCSCNASYIGETGNSLLDRFKEHQAGVTRYKNALDRLNGTQQRRRGRPQTKDSRKIMDDAIKASAVVEHSSQCSGDLQARTICRESRFRVRKIKEAFFIRHNTCEMNRDKGVEISELWTDLINETRCCHLNT</sequence>
<proteinExistence type="predicted"/>
<keyword evidence="2" id="KW-1185">Reference proteome</keyword>
<evidence type="ECO:0000313" key="2">
    <source>
        <dbReference type="Proteomes" id="UP000046395"/>
    </source>
</evidence>
<dbReference type="Proteomes" id="UP000046395">
    <property type="component" value="Unassembled WGS sequence"/>
</dbReference>
<dbReference type="Pfam" id="PF26215">
    <property type="entry name" value="HTH_animal"/>
    <property type="match status" value="1"/>
</dbReference>
<dbReference type="CDD" id="cd00304">
    <property type="entry name" value="RT_like"/>
    <property type="match status" value="1"/>
</dbReference>
<dbReference type="AlphaFoldDB" id="A0A5S6Q8G9"/>
<dbReference type="PROSITE" id="PS50878">
    <property type="entry name" value="RT_POL"/>
    <property type="match status" value="1"/>
</dbReference>
<dbReference type="Pfam" id="PF00078">
    <property type="entry name" value="RVT_1"/>
    <property type="match status" value="1"/>
</dbReference>
<evidence type="ECO:0000259" key="1">
    <source>
        <dbReference type="PROSITE" id="PS50878"/>
    </source>
</evidence>
<reference evidence="3" key="1">
    <citation type="submission" date="2019-12" db="UniProtKB">
        <authorList>
            <consortium name="WormBaseParasite"/>
        </authorList>
    </citation>
    <scope>IDENTIFICATION</scope>
</reference>
<dbReference type="WBParaSite" id="TMUE_1000003252.1">
    <property type="protein sequence ID" value="TMUE_1000003252.1"/>
    <property type="gene ID" value="WBGene00298661"/>
</dbReference>
<dbReference type="InterPro" id="IPR000477">
    <property type="entry name" value="RT_dom"/>
</dbReference>
<organism evidence="2 3">
    <name type="scientific">Trichuris muris</name>
    <name type="common">Mouse whipworm</name>
    <dbReference type="NCBI Taxonomy" id="70415"/>
    <lineage>
        <taxon>Eukaryota</taxon>
        <taxon>Metazoa</taxon>
        <taxon>Ecdysozoa</taxon>
        <taxon>Nematoda</taxon>
        <taxon>Enoplea</taxon>
        <taxon>Dorylaimia</taxon>
        <taxon>Trichinellida</taxon>
        <taxon>Trichuridae</taxon>
        <taxon>Trichuris</taxon>
    </lineage>
</organism>
<name>A0A5S6Q8G9_TRIMR</name>
<protein>
    <submittedName>
        <fullName evidence="3">Reverse transcriptase domain-containing protein</fullName>
    </submittedName>
</protein>